<dbReference type="Proteomes" id="UP000324748">
    <property type="component" value="Unassembled WGS sequence"/>
</dbReference>
<organism evidence="3 5">
    <name type="scientific">Puccinia graminis f. sp. tritici</name>
    <dbReference type="NCBI Taxonomy" id="56615"/>
    <lineage>
        <taxon>Eukaryota</taxon>
        <taxon>Fungi</taxon>
        <taxon>Dikarya</taxon>
        <taxon>Basidiomycota</taxon>
        <taxon>Pucciniomycotina</taxon>
        <taxon>Pucciniomycetes</taxon>
        <taxon>Pucciniales</taxon>
        <taxon>Pucciniaceae</taxon>
        <taxon>Puccinia</taxon>
    </lineage>
</organism>
<keyword evidence="5" id="KW-1185">Reference proteome</keyword>
<comment type="caution">
    <text evidence="3">The sequence shown here is derived from an EMBL/GenBank/DDBJ whole genome shotgun (WGS) entry which is preliminary data.</text>
</comment>
<sequence>MQLFKVTMFLAAAACGLGAVTVDQAQKLIRCGGWHPSCYCTIKVVGVKDKWEVKEKCVHSGKGRHNFDPCMVSYNPDSTREAWCCEAGFQPELDMPSGHALSTSVMKHNCKRKNPQ</sequence>
<dbReference type="EMBL" id="VSWC01000184">
    <property type="protein sequence ID" value="KAA1067492.1"/>
    <property type="molecule type" value="Genomic_DNA"/>
</dbReference>
<accession>A0A5B0QEK2</accession>
<protein>
    <submittedName>
        <fullName evidence="3">Uncharacterized protein</fullName>
    </submittedName>
</protein>
<evidence type="ECO:0000313" key="2">
    <source>
        <dbReference type="EMBL" id="KAA1067492.1"/>
    </source>
</evidence>
<feature type="chain" id="PRO_5036137966" evidence="1">
    <location>
        <begin position="19"/>
        <end position="116"/>
    </location>
</feature>
<evidence type="ECO:0000313" key="4">
    <source>
        <dbReference type="EMBL" id="KAA1137725.1"/>
    </source>
</evidence>
<dbReference type="Proteomes" id="UP000325313">
    <property type="component" value="Unassembled WGS sequence"/>
</dbReference>
<evidence type="ECO:0000313" key="5">
    <source>
        <dbReference type="Proteomes" id="UP000324748"/>
    </source>
</evidence>
<feature type="signal peptide" evidence="1">
    <location>
        <begin position="1"/>
        <end position="18"/>
    </location>
</feature>
<dbReference type="EMBL" id="VSWC01000016">
    <property type="protein sequence ID" value="KAA1111617.1"/>
    <property type="molecule type" value="Genomic_DNA"/>
</dbReference>
<dbReference type="OrthoDB" id="2507960at2759"/>
<name>A0A5B0QEK2_PUCGR</name>
<reference evidence="5 6" key="1">
    <citation type="submission" date="2019-05" db="EMBL/GenBank/DDBJ databases">
        <title>Emergence of the Ug99 lineage of the wheat stem rust pathogen through somatic hybridization.</title>
        <authorList>
            <person name="Li F."/>
            <person name="Upadhyaya N.M."/>
            <person name="Sperschneider J."/>
            <person name="Matny O."/>
            <person name="Nguyen-Phuc H."/>
            <person name="Mago R."/>
            <person name="Raley C."/>
            <person name="Miller M.E."/>
            <person name="Silverstein K.A.T."/>
            <person name="Henningsen E."/>
            <person name="Hirsch C.D."/>
            <person name="Visser B."/>
            <person name="Pretorius Z.A."/>
            <person name="Steffenson B.J."/>
            <person name="Schwessinger B."/>
            <person name="Dodds P.N."/>
            <person name="Figueroa M."/>
        </authorList>
    </citation>
    <scope>NUCLEOTIDE SEQUENCE [LARGE SCALE GENOMIC DNA]</scope>
    <source>
        <strain evidence="3">21-0</strain>
        <strain evidence="4 6">Ug99</strain>
    </source>
</reference>
<proteinExistence type="predicted"/>
<keyword evidence="1" id="KW-0732">Signal</keyword>
<dbReference type="EMBL" id="VDEP01000005">
    <property type="protein sequence ID" value="KAA1137725.1"/>
    <property type="molecule type" value="Genomic_DNA"/>
</dbReference>
<evidence type="ECO:0000313" key="3">
    <source>
        <dbReference type="EMBL" id="KAA1111617.1"/>
    </source>
</evidence>
<dbReference type="AlphaFoldDB" id="A0A5B0QEK2"/>
<evidence type="ECO:0000313" key="6">
    <source>
        <dbReference type="Proteomes" id="UP000325313"/>
    </source>
</evidence>
<evidence type="ECO:0000256" key="1">
    <source>
        <dbReference type="SAM" id="SignalP"/>
    </source>
</evidence>
<gene>
    <name evidence="3" type="ORF">PGT21_006410</name>
    <name evidence="2" type="ORF">PGT21_007207</name>
    <name evidence="4" type="ORF">PGTUg99_006927</name>
</gene>